<organism evidence="8 9">
    <name type="scientific">Saprolegnia diclina (strain VS20)</name>
    <dbReference type="NCBI Taxonomy" id="1156394"/>
    <lineage>
        <taxon>Eukaryota</taxon>
        <taxon>Sar</taxon>
        <taxon>Stramenopiles</taxon>
        <taxon>Oomycota</taxon>
        <taxon>Saprolegniomycetes</taxon>
        <taxon>Saprolegniales</taxon>
        <taxon>Saprolegniaceae</taxon>
        <taxon>Saprolegnia</taxon>
    </lineage>
</organism>
<dbReference type="InterPro" id="IPR005828">
    <property type="entry name" value="MFS_sugar_transport-like"/>
</dbReference>
<dbReference type="Proteomes" id="UP000030762">
    <property type="component" value="Unassembled WGS sequence"/>
</dbReference>
<feature type="signal peptide" evidence="6">
    <location>
        <begin position="1"/>
        <end position="21"/>
    </location>
</feature>
<dbReference type="OMA" id="DKMWRVV"/>
<evidence type="ECO:0000256" key="2">
    <source>
        <dbReference type="ARBA" id="ARBA00022692"/>
    </source>
</evidence>
<feature type="transmembrane region" description="Helical" evidence="5">
    <location>
        <begin position="320"/>
        <end position="339"/>
    </location>
</feature>
<feature type="transmembrane region" description="Helical" evidence="5">
    <location>
        <begin position="290"/>
        <end position="313"/>
    </location>
</feature>
<evidence type="ECO:0000256" key="5">
    <source>
        <dbReference type="SAM" id="Phobius"/>
    </source>
</evidence>
<reference evidence="8 9" key="1">
    <citation type="submission" date="2012-04" db="EMBL/GenBank/DDBJ databases">
        <title>The Genome Sequence of Saprolegnia declina VS20.</title>
        <authorList>
            <consortium name="The Broad Institute Genome Sequencing Platform"/>
            <person name="Russ C."/>
            <person name="Nusbaum C."/>
            <person name="Tyler B."/>
            <person name="van West P."/>
            <person name="Dieguez-Uribeondo J."/>
            <person name="de Bruijn I."/>
            <person name="Tripathy S."/>
            <person name="Jiang R."/>
            <person name="Young S.K."/>
            <person name="Zeng Q."/>
            <person name="Gargeya S."/>
            <person name="Fitzgerald M."/>
            <person name="Haas B."/>
            <person name="Abouelleil A."/>
            <person name="Alvarado L."/>
            <person name="Arachchi H.M."/>
            <person name="Berlin A."/>
            <person name="Chapman S.B."/>
            <person name="Goldberg J."/>
            <person name="Griggs A."/>
            <person name="Gujja S."/>
            <person name="Hansen M."/>
            <person name="Howarth C."/>
            <person name="Imamovic A."/>
            <person name="Larimer J."/>
            <person name="McCowen C."/>
            <person name="Montmayeur A."/>
            <person name="Murphy C."/>
            <person name="Neiman D."/>
            <person name="Pearson M."/>
            <person name="Priest M."/>
            <person name="Roberts A."/>
            <person name="Saif S."/>
            <person name="Shea T."/>
            <person name="Sisk P."/>
            <person name="Sykes S."/>
            <person name="Wortman J."/>
            <person name="Nusbaum C."/>
            <person name="Birren B."/>
        </authorList>
    </citation>
    <scope>NUCLEOTIDE SEQUENCE [LARGE SCALE GENOMIC DNA]</scope>
    <source>
        <strain evidence="8 9">VS20</strain>
    </source>
</reference>
<name>T0RE19_SAPDV</name>
<feature type="transmembrane region" description="Helical" evidence="5">
    <location>
        <begin position="384"/>
        <end position="404"/>
    </location>
</feature>
<keyword evidence="9" id="KW-1185">Reference proteome</keyword>
<dbReference type="OrthoDB" id="433512at2759"/>
<dbReference type="CDD" id="cd17364">
    <property type="entry name" value="MFS_PhT"/>
    <property type="match status" value="1"/>
</dbReference>
<dbReference type="InterPro" id="IPR020846">
    <property type="entry name" value="MFS_dom"/>
</dbReference>
<dbReference type="EMBL" id="JH767175">
    <property type="protein sequence ID" value="EQC30508.1"/>
    <property type="molecule type" value="Genomic_DNA"/>
</dbReference>
<dbReference type="PANTHER" id="PTHR23508">
    <property type="entry name" value="CARBOXYLIC ACID TRANSPORTER PROTEIN HOMOLOG"/>
    <property type="match status" value="1"/>
</dbReference>
<dbReference type="RefSeq" id="XP_008616101.1">
    <property type="nucleotide sequence ID" value="XM_008617879.1"/>
</dbReference>
<evidence type="ECO:0000256" key="6">
    <source>
        <dbReference type="SAM" id="SignalP"/>
    </source>
</evidence>
<dbReference type="GO" id="GO:0046943">
    <property type="term" value="F:carboxylic acid transmembrane transporter activity"/>
    <property type="evidence" value="ECO:0007669"/>
    <property type="project" value="TreeGrafter"/>
</dbReference>
<dbReference type="PANTHER" id="PTHR23508:SF10">
    <property type="entry name" value="CARBOXYLIC ACID TRANSPORTER PROTEIN HOMOLOG"/>
    <property type="match status" value="1"/>
</dbReference>
<dbReference type="eggNOG" id="KOG0252">
    <property type="taxonomic scope" value="Eukaryota"/>
</dbReference>
<dbReference type="Gene3D" id="1.20.1250.20">
    <property type="entry name" value="MFS general substrate transporter like domains"/>
    <property type="match status" value="1"/>
</dbReference>
<gene>
    <name evidence="8" type="ORF">SDRG_11824</name>
</gene>
<feature type="transmembrane region" description="Helical" evidence="5">
    <location>
        <begin position="345"/>
        <end position="363"/>
    </location>
</feature>
<dbReference type="Pfam" id="PF00083">
    <property type="entry name" value="Sugar_tr"/>
    <property type="match status" value="2"/>
</dbReference>
<proteinExistence type="predicted"/>
<accession>T0RE19</accession>
<evidence type="ECO:0000313" key="8">
    <source>
        <dbReference type="EMBL" id="EQC30508.1"/>
    </source>
</evidence>
<feature type="transmembrane region" description="Helical" evidence="5">
    <location>
        <begin position="166"/>
        <end position="186"/>
    </location>
</feature>
<dbReference type="SUPFAM" id="SSF103473">
    <property type="entry name" value="MFS general substrate transporter"/>
    <property type="match status" value="1"/>
</dbReference>
<comment type="subcellular location">
    <subcellularLocation>
        <location evidence="1">Membrane</location>
        <topology evidence="1">Multi-pass membrane protein</topology>
    </subcellularLocation>
</comment>
<feature type="transmembrane region" description="Helical" evidence="5">
    <location>
        <begin position="249"/>
        <end position="270"/>
    </location>
</feature>
<feature type="transmembrane region" description="Helical" evidence="5">
    <location>
        <begin position="71"/>
        <end position="90"/>
    </location>
</feature>
<protein>
    <recommendedName>
        <fullName evidence="7">Major facilitator superfamily (MFS) profile domain-containing protein</fullName>
    </recommendedName>
</protein>
<dbReference type="GeneID" id="19952551"/>
<dbReference type="AlphaFoldDB" id="T0RE19"/>
<feature type="chain" id="PRO_5004570702" description="Major facilitator superfamily (MFS) profile domain-containing protein" evidence="6">
    <location>
        <begin position="22"/>
        <end position="483"/>
    </location>
</feature>
<keyword evidence="3 5" id="KW-1133">Transmembrane helix</keyword>
<feature type="domain" description="Major facilitator superfamily (MFS) profile" evidence="7">
    <location>
        <begin position="29"/>
        <end position="440"/>
    </location>
</feature>
<evidence type="ECO:0000259" key="7">
    <source>
        <dbReference type="PROSITE" id="PS50850"/>
    </source>
</evidence>
<dbReference type="PROSITE" id="PS50850">
    <property type="entry name" value="MFS"/>
    <property type="match status" value="1"/>
</dbReference>
<feature type="transmembrane region" description="Helical" evidence="5">
    <location>
        <begin position="416"/>
        <end position="436"/>
    </location>
</feature>
<dbReference type="VEuPathDB" id="FungiDB:SDRG_11824"/>
<feature type="transmembrane region" description="Helical" evidence="5">
    <location>
        <begin position="97"/>
        <end position="119"/>
    </location>
</feature>
<evidence type="ECO:0000256" key="4">
    <source>
        <dbReference type="ARBA" id="ARBA00023136"/>
    </source>
</evidence>
<sequence length="483" mass="52817">MHHTAACFGSCVLFFIHQFHSSSAPMVNKFFLRGLGFFNDAYDLSVINIVNVILEHQYGKSVFDSSMKSNVSTSALIGAVLGQLVFGVLGDMYGRKNCMIATCALLIVGGILCAAAYGGSALGTLWFLVVARGVLGFGIGGEYPLAASSSSEDATSPADRNRRVSLTFSLQGVGFLIAGVFGLIMVNAMDPTTQNLEIMWRVLFGIGVLPALFLVYYRITAEETQAYKTMMAEEVHVQKIRWSFILKHYGKSLLGTAGTWFLFDIVFYAQNLFTASILSVIGANSTLHTIALQNVLISLVALPGYYVACFFINKMGRKRIMLQGLICMTIIFLVLGIWWDTIKDQSAVFIILFGLTLFFSNFGPNMSTFVMPTEMYPTAIKSSCHGFSAAMGKAGAAVGSYGFARWVDNPSFGYVGTWYTFAGICLAALVLTWFCMFDNNEEASVMDNAFKAKLALENDETRKSFIAGEDEHDVDATTAYEKA</sequence>
<evidence type="ECO:0000256" key="3">
    <source>
        <dbReference type="ARBA" id="ARBA00022989"/>
    </source>
</evidence>
<keyword evidence="2 5" id="KW-0812">Transmembrane</keyword>
<dbReference type="GO" id="GO:0005886">
    <property type="term" value="C:plasma membrane"/>
    <property type="evidence" value="ECO:0007669"/>
    <property type="project" value="TreeGrafter"/>
</dbReference>
<feature type="transmembrane region" description="Helical" evidence="5">
    <location>
        <begin position="198"/>
        <end position="219"/>
    </location>
</feature>
<evidence type="ECO:0000256" key="1">
    <source>
        <dbReference type="ARBA" id="ARBA00004141"/>
    </source>
</evidence>
<evidence type="ECO:0000313" key="9">
    <source>
        <dbReference type="Proteomes" id="UP000030762"/>
    </source>
</evidence>
<feature type="transmembrane region" description="Helical" evidence="5">
    <location>
        <begin position="125"/>
        <end position="145"/>
    </location>
</feature>
<keyword evidence="4 5" id="KW-0472">Membrane</keyword>
<keyword evidence="6" id="KW-0732">Signal</keyword>
<dbReference type="InParanoid" id="T0RE19"/>
<dbReference type="InterPro" id="IPR036259">
    <property type="entry name" value="MFS_trans_sf"/>
</dbReference>